<dbReference type="VEuPathDB" id="CryptoDB:cand_027930"/>
<organism evidence="1 2">
    <name type="scientific">Cryptosporidium andersoni</name>
    <dbReference type="NCBI Taxonomy" id="117008"/>
    <lineage>
        <taxon>Eukaryota</taxon>
        <taxon>Sar</taxon>
        <taxon>Alveolata</taxon>
        <taxon>Apicomplexa</taxon>
        <taxon>Conoidasida</taxon>
        <taxon>Coccidia</taxon>
        <taxon>Eucoccidiorida</taxon>
        <taxon>Eimeriorina</taxon>
        <taxon>Cryptosporidiidae</taxon>
        <taxon>Cryptosporidium</taxon>
    </lineage>
</organism>
<dbReference type="Proteomes" id="UP000186804">
    <property type="component" value="Unassembled WGS sequence"/>
</dbReference>
<name>A0A1J4MR53_9CRYT</name>
<sequence length="274" mass="31568">MSTTRNNKNDITIKKHIKQSAFIIPTTISKRSSVTNPVICRQTSENKARSITTIPIEHSKNTQKQLKLNITPTSDNQSNKILNKISSKISNKVPTEILVQQAIKHATEQVAQHISKKTQQIALKGNEQIQSQLVQQLPKIQHNVNVSSVISDNNQIYNSATQQITNLHSSNVDKQSDINQKNFQNKTLRTDKIDNVNNSEHVACIEKHFFNKSNFDITLFRLKLQNLLILLQLHHNKLQQQYLQNFEVQKDKKRKRFQSCEEAETTRNLSNMQR</sequence>
<evidence type="ECO:0000313" key="1">
    <source>
        <dbReference type="EMBL" id="OII76672.1"/>
    </source>
</evidence>
<comment type="caution">
    <text evidence="1">The sequence shown here is derived from an EMBL/GenBank/DDBJ whole genome shotgun (WGS) entry which is preliminary data.</text>
</comment>
<protein>
    <submittedName>
        <fullName evidence="1">Uncharacterized protein</fullName>
    </submittedName>
</protein>
<dbReference type="AlphaFoldDB" id="A0A1J4MR53"/>
<accession>A0A1J4MR53</accession>
<dbReference type="EMBL" id="LRBS01000053">
    <property type="protein sequence ID" value="OII76672.1"/>
    <property type="molecule type" value="Genomic_DNA"/>
</dbReference>
<proteinExistence type="predicted"/>
<gene>
    <name evidence="1" type="ORF">cand_027930</name>
</gene>
<dbReference type="GeneID" id="92366977"/>
<reference evidence="1 2" key="1">
    <citation type="submission" date="2016-10" db="EMBL/GenBank/DDBJ databases">
        <title>Reductive evolution of mitochondrial metabolism and differential evolution of invasion-related proteins in Cryptosporidium.</title>
        <authorList>
            <person name="Liu S."/>
            <person name="Roellig D.M."/>
            <person name="Guo Y."/>
            <person name="Li N."/>
            <person name="Frace M.A."/>
            <person name="Tang K."/>
            <person name="Zhang L."/>
            <person name="Feng Y."/>
            <person name="Xiao L."/>
        </authorList>
    </citation>
    <scope>NUCLEOTIDE SEQUENCE [LARGE SCALE GENOMIC DNA]</scope>
    <source>
        <strain evidence="1">30847</strain>
    </source>
</reference>
<keyword evidence="2" id="KW-1185">Reference proteome</keyword>
<dbReference type="OrthoDB" id="10367710at2759"/>
<dbReference type="RefSeq" id="XP_067068518.1">
    <property type="nucleotide sequence ID" value="XM_067213021.1"/>
</dbReference>
<evidence type="ECO:0000313" key="2">
    <source>
        <dbReference type="Proteomes" id="UP000186804"/>
    </source>
</evidence>